<dbReference type="Pfam" id="PF13638">
    <property type="entry name" value="PIN_4"/>
    <property type="match status" value="1"/>
</dbReference>
<dbReference type="GO" id="GO:0005737">
    <property type="term" value="C:cytoplasm"/>
    <property type="evidence" value="ECO:0007669"/>
    <property type="project" value="TreeGrafter"/>
</dbReference>
<comment type="similarity">
    <text evidence="2">Belongs to the CD36 family.</text>
</comment>
<sequence>MCLTVCKKQHPPTSPPSRRSIHLKSDFPMVISYPHFYTGEPARDRYVTGLQPDRDKHSSYVIVEPLTGTPFRSVARMQSNLRIHDLSGFSSEYDKFSNLILPLFWAEYNQEGLPDYIRLTIYYMVVVLPPKLKCPSKADNCHSYPEPSGVSNDMPTNPYNTSNFTTKPIYKPSQNFGTQFDTSTPMFDRPMFPQYLSPYIPYMPQPWMAPMMQDNQRNYAPNISKTVQNSVHKFHETPIMVQQTSVPLSLRFNQRLNIKRVISFDVKSKTTKMVQTDNPTVTEKAIDGKCIIKKFKNLLTKSKCVVTSTDMHTEESHFVPSRKRTLLDNSEIVRRDYVQKNITSNTKLETVCLNTNFSQNSEANSQDSVENGTKDDRDEEIVELAENDLRLILLAKRRRKSVDTGSLARETEMNHLKEKPAKTTVENNEKSERLPAKKRVSFSFDYDRTDLESVSSMPSEVYGFAPTTYPQQPCHPDPFVKPYNIQRLRSLGRDSCNKHIWYIVADTQILMGHFAFVDMLVRMDPQCRLMVSHATNTELLSLGGGDSRGRPLAETARRCLRLLADCTAVELLSLGGGDSRGRPLAETARRCLRLLADCTSVGREEIRSNIIDENGIINCCKKLARDRYHVVLITDDEDLKHEAKISGIQTFTLQELKDFISNDTSVQLDLSSIKITVDNVTVKEKSSIFDAQTKSPFKNQANIEESRQNQVDKGINCNESMTSFEMDINGEISKVVDAQTSPIFFGEKSTKNVTITTGNVANYTGNHDNSTTNMEIGNHGETFGCNMPFESPSLLPKDNVNNDLWGLINYQKNPSKIYQEVEKELKVYCEKNTAMEDNFENRKDELICCYVQTMEDVLTIVLQNESTTSNGLLLQPPWYLHEVLECVKRTFQNDTRMTYVVEQLSGCVQKCADKNGQLKTDIEFNDFITIVGYGVLLIRYLKDRDTSNSDLSEAEQALNDVLRAPADFPTVHRDPEPQGDTEKLIKKPTDVLEYLKKHYPAWRALSESSPTLSARDTVELAPNNEVKIVRTFGRDLKKLKFDNDKNMTVEKSPKIPTKEPKPTNTVYKENKTTNNNTKIIRNVDAIKEFEDKLKSSIDLDALDYDESNNNITDIQTDTISNNMTKYLELSDNSTNISQYCNIHEPDVIIEEHSDKNGNLVFNEDMSARDGYTIDSGIENSLDGSQAFSLVKLFFTELKGFFMSIYDFIVTTQSEMQHGGVTPARRLTLQRKARRAQRRLAELAGVLKRYRGSWS</sequence>
<dbReference type="Gene3D" id="3.40.50.1010">
    <property type="entry name" value="5'-nuclease"/>
    <property type="match status" value="1"/>
</dbReference>
<dbReference type="InterPro" id="IPR002159">
    <property type="entry name" value="CD36_fam"/>
</dbReference>
<dbReference type="Proteomes" id="UP000653454">
    <property type="component" value="Unassembled WGS sequence"/>
</dbReference>
<feature type="domain" description="PIN" evidence="9">
    <location>
        <begin position="503"/>
        <end position="653"/>
    </location>
</feature>
<feature type="region of interest" description="Disordered" evidence="8">
    <location>
        <begin position="359"/>
        <end position="378"/>
    </location>
</feature>
<name>A0A8S4FVC3_PLUXY</name>
<accession>A0A8S4FVC3</accession>
<dbReference type="GO" id="GO:0005886">
    <property type="term" value="C:plasma membrane"/>
    <property type="evidence" value="ECO:0007669"/>
    <property type="project" value="UniProtKB-SubCell"/>
</dbReference>
<dbReference type="GO" id="GO:0005044">
    <property type="term" value="F:scavenger receptor activity"/>
    <property type="evidence" value="ECO:0007669"/>
    <property type="project" value="TreeGrafter"/>
</dbReference>
<keyword evidence="11" id="KW-1185">Reference proteome</keyword>
<dbReference type="PANTHER" id="PTHR11923">
    <property type="entry name" value="SCAVENGER RECEPTOR CLASS B TYPE-1 SR-B1"/>
    <property type="match status" value="1"/>
</dbReference>
<comment type="subcellular location">
    <subcellularLocation>
        <location evidence="1">Cell membrane</location>
    </subcellularLocation>
</comment>
<gene>
    <name evidence="10" type="ORF">PLXY2_LOCUS10431</name>
</gene>
<keyword evidence="6" id="KW-0472">Membrane</keyword>
<dbReference type="AlphaFoldDB" id="A0A8S4FVC3"/>
<protein>
    <submittedName>
        <fullName evidence="10">(diamondback moth) hypothetical protein</fullName>
    </submittedName>
</protein>
<evidence type="ECO:0000256" key="4">
    <source>
        <dbReference type="ARBA" id="ARBA00022692"/>
    </source>
</evidence>
<evidence type="ECO:0000259" key="9">
    <source>
        <dbReference type="Pfam" id="PF13638"/>
    </source>
</evidence>
<reference evidence="10" key="1">
    <citation type="submission" date="2020-11" db="EMBL/GenBank/DDBJ databases">
        <authorList>
            <person name="Whiteford S."/>
        </authorList>
    </citation>
    <scope>NUCLEOTIDE SEQUENCE</scope>
</reference>
<dbReference type="EMBL" id="CAJHNJ030000046">
    <property type="protein sequence ID" value="CAG9131724.1"/>
    <property type="molecule type" value="Genomic_DNA"/>
</dbReference>
<dbReference type="Pfam" id="PF01130">
    <property type="entry name" value="CD36"/>
    <property type="match status" value="1"/>
</dbReference>
<evidence type="ECO:0000256" key="6">
    <source>
        <dbReference type="ARBA" id="ARBA00023136"/>
    </source>
</evidence>
<keyword evidence="3" id="KW-1003">Cell membrane</keyword>
<feature type="region of interest" description="Disordered" evidence="8">
    <location>
        <begin position="1048"/>
        <end position="1069"/>
    </location>
</feature>
<feature type="compositionally biased region" description="Polar residues" evidence="8">
    <location>
        <begin position="359"/>
        <end position="371"/>
    </location>
</feature>
<evidence type="ECO:0000256" key="7">
    <source>
        <dbReference type="ARBA" id="ARBA00023180"/>
    </source>
</evidence>
<evidence type="ECO:0000256" key="3">
    <source>
        <dbReference type="ARBA" id="ARBA00022475"/>
    </source>
</evidence>
<evidence type="ECO:0000256" key="8">
    <source>
        <dbReference type="SAM" id="MobiDB-lite"/>
    </source>
</evidence>
<dbReference type="InterPro" id="IPR002716">
    <property type="entry name" value="PIN_dom"/>
</dbReference>
<feature type="compositionally biased region" description="Basic and acidic residues" evidence="8">
    <location>
        <begin position="1048"/>
        <end position="1061"/>
    </location>
</feature>
<proteinExistence type="inferred from homology"/>
<organism evidence="10 11">
    <name type="scientific">Plutella xylostella</name>
    <name type="common">Diamondback moth</name>
    <name type="synonym">Plutella maculipennis</name>
    <dbReference type="NCBI Taxonomy" id="51655"/>
    <lineage>
        <taxon>Eukaryota</taxon>
        <taxon>Metazoa</taxon>
        <taxon>Ecdysozoa</taxon>
        <taxon>Arthropoda</taxon>
        <taxon>Hexapoda</taxon>
        <taxon>Insecta</taxon>
        <taxon>Pterygota</taxon>
        <taxon>Neoptera</taxon>
        <taxon>Endopterygota</taxon>
        <taxon>Lepidoptera</taxon>
        <taxon>Glossata</taxon>
        <taxon>Ditrysia</taxon>
        <taxon>Yponomeutoidea</taxon>
        <taxon>Plutellidae</taxon>
        <taxon>Plutella</taxon>
    </lineage>
</organism>
<evidence type="ECO:0000313" key="10">
    <source>
        <dbReference type="EMBL" id="CAG9131724.1"/>
    </source>
</evidence>
<keyword evidence="7" id="KW-0325">Glycoprotein</keyword>
<evidence type="ECO:0000256" key="5">
    <source>
        <dbReference type="ARBA" id="ARBA00022989"/>
    </source>
</evidence>
<keyword evidence="5" id="KW-1133">Transmembrane helix</keyword>
<evidence type="ECO:0000256" key="2">
    <source>
        <dbReference type="ARBA" id="ARBA00010532"/>
    </source>
</evidence>
<evidence type="ECO:0000256" key="1">
    <source>
        <dbReference type="ARBA" id="ARBA00004236"/>
    </source>
</evidence>
<keyword evidence="4" id="KW-0812">Transmembrane</keyword>
<comment type="caution">
    <text evidence="10">The sequence shown here is derived from an EMBL/GenBank/DDBJ whole genome shotgun (WGS) entry which is preliminary data.</text>
</comment>
<evidence type="ECO:0000313" key="11">
    <source>
        <dbReference type="Proteomes" id="UP000653454"/>
    </source>
</evidence>
<dbReference type="PANTHER" id="PTHR11923:SF89">
    <property type="entry name" value="GH15894P"/>
    <property type="match status" value="1"/>
</dbReference>